<dbReference type="PROSITE" id="PS00107">
    <property type="entry name" value="PROTEIN_KINASE_ATP"/>
    <property type="match status" value="1"/>
</dbReference>
<name>A0ABR2LBJ5_9EUKA</name>
<dbReference type="InterPro" id="IPR050167">
    <property type="entry name" value="Ser_Thr_protein_kinase"/>
</dbReference>
<feature type="region of interest" description="Disordered" evidence="5">
    <location>
        <begin position="179"/>
        <end position="202"/>
    </location>
</feature>
<dbReference type="SMART" id="SM00220">
    <property type="entry name" value="S_TKc"/>
    <property type="match status" value="1"/>
</dbReference>
<dbReference type="InterPro" id="IPR016024">
    <property type="entry name" value="ARM-type_fold"/>
</dbReference>
<keyword evidence="1" id="KW-0808">Transferase</keyword>
<dbReference type="EMBL" id="JAPFFF010000001">
    <property type="protein sequence ID" value="KAK8900391.1"/>
    <property type="molecule type" value="Genomic_DNA"/>
</dbReference>
<organism evidence="7 8">
    <name type="scientific">Tritrichomonas musculus</name>
    <dbReference type="NCBI Taxonomy" id="1915356"/>
    <lineage>
        <taxon>Eukaryota</taxon>
        <taxon>Metamonada</taxon>
        <taxon>Parabasalia</taxon>
        <taxon>Tritrichomonadida</taxon>
        <taxon>Tritrichomonadidae</taxon>
        <taxon>Tritrichomonas</taxon>
    </lineage>
</organism>
<proteinExistence type="predicted"/>
<accession>A0ABR2LBJ5</accession>
<dbReference type="InterPro" id="IPR008271">
    <property type="entry name" value="Ser/Thr_kinase_AS"/>
</dbReference>
<dbReference type="InterPro" id="IPR011009">
    <property type="entry name" value="Kinase-like_dom_sf"/>
</dbReference>
<dbReference type="Pfam" id="PF07714">
    <property type="entry name" value="PK_Tyr_Ser-Thr"/>
    <property type="match status" value="1"/>
</dbReference>
<dbReference type="Proteomes" id="UP001470230">
    <property type="component" value="Unassembled WGS sequence"/>
</dbReference>
<evidence type="ECO:0000313" key="8">
    <source>
        <dbReference type="Proteomes" id="UP001470230"/>
    </source>
</evidence>
<reference evidence="7 8" key="1">
    <citation type="submission" date="2024-04" db="EMBL/GenBank/DDBJ databases">
        <title>Tritrichomonas musculus Genome.</title>
        <authorList>
            <person name="Alves-Ferreira E."/>
            <person name="Grigg M."/>
            <person name="Lorenzi H."/>
            <person name="Galac M."/>
        </authorList>
    </citation>
    <scope>NUCLEOTIDE SEQUENCE [LARGE SCALE GENOMIC DNA]</scope>
    <source>
        <strain evidence="7 8">EAF2021</strain>
    </source>
</reference>
<keyword evidence="3 4" id="KW-0067">ATP-binding</keyword>
<dbReference type="Gene3D" id="1.10.510.10">
    <property type="entry name" value="Transferase(Phosphotransferase) domain 1"/>
    <property type="match status" value="1"/>
</dbReference>
<evidence type="ECO:0000256" key="2">
    <source>
        <dbReference type="ARBA" id="ARBA00022741"/>
    </source>
</evidence>
<dbReference type="InterPro" id="IPR001245">
    <property type="entry name" value="Ser-Thr/Tyr_kinase_cat_dom"/>
</dbReference>
<dbReference type="SUPFAM" id="SSF48371">
    <property type="entry name" value="ARM repeat"/>
    <property type="match status" value="2"/>
</dbReference>
<gene>
    <name evidence="7" type="ORF">M9Y10_002718</name>
</gene>
<dbReference type="PROSITE" id="PS00108">
    <property type="entry name" value="PROTEIN_KINASE_ST"/>
    <property type="match status" value="1"/>
</dbReference>
<dbReference type="SUPFAM" id="SSF56112">
    <property type="entry name" value="Protein kinase-like (PK-like)"/>
    <property type="match status" value="1"/>
</dbReference>
<evidence type="ECO:0000313" key="7">
    <source>
        <dbReference type="EMBL" id="KAK8900391.1"/>
    </source>
</evidence>
<dbReference type="PANTHER" id="PTHR23257">
    <property type="entry name" value="SERINE-THREONINE PROTEIN KINASE"/>
    <property type="match status" value="1"/>
</dbReference>
<evidence type="ECO:0000259" key="6">
    <source>
        <dbReference type="PROSITE" id="PS50011"/>
    </source>
</evidence>
<dbReference type="PRINTS" id="PR00109">
    <property type="entry name" value="TYRKINASE"/>
</dbReference>
<feature type="binding site" evidence="4">
    <location>
        <position position="250"/>
    </location>
    <ligand>
        <name>ATP</name>
        <dbReference type="ChEBI" id="CHEBI:30616"/>
    </ligand>
</feature>
<keyword evidence="1" id="KW-0723">Serine/threonine-protein kinase</keyword>
<evidence type="ECO:0000256" key="5">
    <source>
        <dbReference type="SAM" id="MobiDB-lite"/>
    </source>
</evidence>
<keyword evidence="8" id="KW-1185">Reference proteome</keyword>
<feature type="domain" description="Protein kinase" evidence="6">
    <location>
        <begin position="221"/>
        <end position="480"/>
    </location>
</feature>
<evidence type="ECO:0000256" key="4">
    <source>
        <dbReference type="PROSITE-ProRule" id="PRU10141"/>
    </source>
</evidence>
<dbReference type="CDD" id="cd13999">
    <property type="entry name" value="STKc_MAP3K-like"/>
    <property type="match status" value="1"/>
</dbReference>
<dbReference type="InterPro" id="IPR017441">
    <property type="entry name" value="Protein_kinase_ATP_BS"/>
</dbReference>
<protein>
    <recommendedName>
        <fullName evidence="6">Protein kinase domain-containing protein</fullName>
    </recommendedName>
</protein>
<dbReference type="PROSITE" id="PS50011">
    <property type="entry name" value="PROTEIN_KINASE_DOM"/>
    <property type="match status" value="1"/>
</dbReference>
<evidence type="ECO:0000256" key="3">
    <source>
        <dbReference type="ARBA" id="ARBA00022840"/>
    </source>
</evidence>
<keyword evidence="1" id="KW-0418">Kinase</keyword>
<evidence type="ECO:0000256" key="1">
    <source>
        <dbReference type="ARBA" id="ARBA00022527"/>
    </source>
</evidence>
<comment type="caution">
    <text evidence="7">The sequence shown here is derived from an EMBL/GenBank/DDBJ whole genome shotgun (WGS) entry which is preliminary data.</text>
</comment>
<dbReference type="PANTHER" id="PTHR23257:SF958">
    <property type="entry name" value="SERINE_THREONINE-PROTEIN KINASE WNK4"/>
    <property type="match status" value="1"/>
</dbReference>
<keyword evidence="2 4" id="KW-0547">Nucleotide-binding</keyword>
<sequence>MESVVPPFSQWIQNIRCDITNILQRFKNVGIHRSKVAGLFNQLNAFSNQLKNKKFPNTPPNPSESGKLRVALKLISLIRELIKTFDKANAINSIKKDGPEAIVEMLKNFRIQLGEAVVSLKIVPQSPFPIDKNQIEIDDANDAKQIIKIITQYLDENKGIDSKEQDILTKRLSEYKEILNNSPDANDDEEEEDQKDRIVPPDELQQRIKPVQKYALNHADFQSQKKIGSGAFADVFMGIQKSTNKVVAIKQLQVKEFTEESLAMYLREVEIMGDLKHFAVLPFIGVTVKPPYWIITEFMSGGGLFQRIHGKTNKLDGTKKTIIALGIAYAMEYVHSKNYIHRDLKSLNILLDEDDYPYVCDFGISRIIANTTMTGTLGTPQWMAPEVISSQRYDSKADVYSYGVILWELLMNEVPFRGLQPVQVMMSVVSRKNRPMIPPDMQGNLAKFIKACWDHDPKVRPAFDAIVAAFESGKINYPGTNQDTVNAYRARFIKTLQNNKKLPQKMPIQKTPGASGKEISIDSLISQLISPSTAEAAAQTIAKYLIDKNQQAFAKKLLENPQTMPDLIKACDLCESPEMASHIIRIFTALSHFPNVIKPILIQKVIGIYVHFGTTQMTEILEFFNLNMKLLSDIKLNGTILDKFASFLKSSDVSLRVQATNLLVLMIEKKVYAKPESLKEILSIVIQNIESSATPALVLPSLKIIKMMIPYQELFEVFTENHIFASTVSIFTSKFVDEKIYVEASSIFKLIIDTVKGKSKVILTQEDVELILRSLQTVPKTLPKNVLPLYIGALSSLLQLKVFYSTIGKDPKNEHSRSFESFLLNCQSDEATVLCLKICFALLCDQETQSKMAIIAKTSYIKLMTSSSDNVANLAAACLIQSTLDIKMILNDQVSAFLKKALSTSGKGQMELNALRLCGAFSSTFEGAQFLENEKISTLIAQFISNVKKYDAKDNKNLKNKLAVMAISSYSKVYPTSKVTIGLINDIIELLHQRDILMYTTTFLSNAVIHPSGAELVSKNFDTVAKCLSMINDSTKADGKSEDDTQNVYVIFQLVKIMDRVVTSPEAVQNIKNVNTITQIYEDAKYHFNDVLFNPYLELVSNLSCTQCGKEALKKSNIVESLNNKMNTMKKDDFRKFMILRIIARNSNN</sequence>
<dbReference type="InterPro" id="IPR000719">
    <property type="entry name" value="Prot_kinase_dom"/>
</dbReference>